<dbReference type="Proteomes" id="UP000193067">
    <property type="component" value="Unassembled WGS sequence"/>
</dbReference>
<dbReference type="PROSITE" id="PS51194">
    <property type="entry name" value="HELICASE_CTER"/>
    <property type="match status" value="1"/>
</dbReference>
<dbReference type="GO" id="GO:0005694">
    <property type="term" value="C:chromosome"/>
    <property type="evidence" value="ECO:0007669"/>
    <property type="project" value="TreeGrafter"/>
</dbReference>
<dbReference type="SUPFAM" id="SSF52540">
    <property type="entry name" value="P-loop containing nucleoside triphosphate hydrolases"/>
    <property type="match status" value="1"/>
</dbReference>
<comment type="similarity">
    <text evidence="1">Belongs to the helicase family. RecQ subfamily.</text>
</comment>
<dbReference type="Pfam" id="PF00270">
    <property type="entry name" value="DEAD"/>
    <property type="match status" value="1"/>
</dbReference>
<keyword evidence="10" id="KW-0378">Hydrolase</keyword>
<dbReference type="InterPro" id="IPR027417">
    <property type="entry name" value="P-loop_NTPase"/>
</dbReference>
<dbReference type="GO" id="GO:0000724">
    <property type="term" value="P:double-strand break repair via homologous recombination"/>
    <property type="evidence" value="ECO:0007669"/>
    <property type="project" value="TreeGrafter"/>
</dbReference>
<keyword evidence="5" id="KW-0413">Isomerase</keyword>
<evidence type="ECO:0000256" key="6">
    <source>
        <dbReference type="ARBA" id="ARBA00034617"/>
    </source>
</evidence>
<dbReference type="PANTHER" id="PTHR13710:SF105">
    <property type="entry name" value="ATP-DEPENDENT DNA HELICASE Q1"/>
    <property type="match status" value="1"/>
</dbReference>
<dbReference type="GO" id="GO:0005524">
    <property type="term" value="F:ATP binding"/>
    <property type="evidence" value="ECO:0007669"/>
    <property type="project" value="UniProtKB-KW"/>
</dbReference>
<dbReference type="Pfam" id="PF00271">
    <property type="entry name" value="Helicase_C"/>
    <property type="match status" value="1"/>
</dbReference>
<accession>A0A1Y2IPD3</accession>
<name>A0A1Y2IPD3_TRAC3</name>
<evidence type="ECO:0000259" key="8">
    <source>
        <dbReference type="PROSITE" id="PS51192"/>
    </source>
</evidence>
<reference evidence="10 11" key="1">
    <citation type="journal article" date="2015" name="Biotechnol. Biofuels">
        <title>Enhanced degradation of softwood versus hardwood by the white-rot fungus Pycnoporus coccineus.</title>
        <authorList>
            <person name="Couturier M."/>
            <person name="Navarro D."/>
            <person name="Chevret D."/>
            <person name="Henrissat B."/>
            <person name="Piumi F."/>
            <person name="Ruiz-Duenas F.J."/>
            <person name="Martinez A.T."/>
            <person name="Grigoriev I.V."/>
            <person name="Riley R."/>
            <person name="Lipzen A."/>
            <person name="Berrin J.G."/>
            <person name="Master E.R."/>
            <person name="Rosso M.N."/>
        </authorList>
    </citation>
    <scope>NUCLEOTIDE SEQUENCE [LARGE SCALE GENOMIC DNA]</scope>
    <source>
        <strain evidence="10 11">BRFM310</strain>
    </source>
</reference>
<evidence type="ECO:0000256" key="1">
    <source>
        <dbReference type="ARBA" id="ARBA00005446"/>
    </source>
</evidence>
<gene>
    <name evidence="10" type="ORF">PYCCODRAFT_1424901</name>
</gene>
<evidence type="ECO:0000259" key="9">
    <source>
        <dbReference type="PROSITE" id="PS51194"/>
    </source>
</evidence>
<dbReference type="GO" id="GO:0005737">
    <property type="term" value="C:cytoplasm"/>
    <property type="evidence" value="ECO:0007669"/>
    <property type="project" value="TreeGrafter"/>
</dbReference>
<evidence type="ECO:0000256" key="2">
    <source>
        <dbReference type="ARBA" id="ARBA00022741"/>
    </source>
</evidence>
<dbReference type="GO" id="GO:0043138">
    <property type="term" value="F:3'-5' DNA helicase activity"/>
    <property type="evidence" value="ECO:0007669"/>
    <property type="project" value="UniProtKB-EC"/>
</dbReference>
<dbReference type="PROSITE" id="PS51192">
    <property type="entry name" value="HELICASE_ATP_BIND_1"/>
    <property type="match status" value="1"/>
</dbReference>
<keyword evidence="4" id="KW-0238">DNA-binding</keyword>
<dbReference type="InterPro" id="IPR011545">
    <property type="entry name" value="DEAD/DEAH_box_helicase_dom"/>
</dbReference>
<dbReference type="STRING" id="1353009.A0A1Y2IPD3"/>
<dbReference type="PANTHER" id="PTHR13710">
    <property type="entry name" value="DNA HELICASE RECQ FAMILY MEMBER"/>
    <property type="match status" value="1"/>
</dbReference>
<proteinExistence type="inferred from homology"/>
<comment type="catalytic activity">
    <reaction evidence="6">
        <text>Couples ATP hydrolysis with the unwinding of duplex DNA by translocating in the 3'-5' direction.</text>
        <dbReference type="EC" id="5.6.2.4"/>
    </reaction>
</comment>
<evidence type="ECO:0000256" key="5">
    <source>
        <dbReference type="ARBA" id="ARBA00023235"/>
    </source>
</evidence>
<sequence>MAGASQGRTRPITHFVFSSLEGYQLVRSTLRRHLPYIPHDYQLEGVCKLLDGIDLVAVLATGSGKTGYYLMYALMLRELSARPELCVDPCQAVPKDPCIVMVYPTNGLEEEQAQTFESAGLSTVVINSNTLEVARKAGIDLWVAARSDVTVILLSPEQLASPRFECLLQHPDFHARVCALGVDEVHLLYSWGKGFRKSYYQIGPARARFPSRTRLIATTASLLAGHPQERIFALLGLRGEDVYLLRRSNVRTGVQTLFRTFRHSVGGWSFLDLRWILEQGRKTVIHCRTIALSFRLTTYLWRLSKSIVPVARRAKRIRMYNALNGPDYNAETRRLMVEDPDAQIIVATSSFMVGLDLPNIQDVVVVGNLTNADEHVQWQGRAGRDPRMVTDARFITYVTKKAIKTARALCEGKTPRGGVQGHDKKTAAVHMELGMAQLLLAPCITAMQNILYDNPPTDPPCGCPRCLPSLVSHMTALNGNLSLPSGPAAALRSL</sequence>
<evidence type="ECO:0000256" key="3">
    <source>
        <dbReference type="ARBA" id="ARBA00022840"/>
    </source>
</evidence>
<keyword evidence="2" id="KW-0547">Nucleotide-binding</keyword>
<dbReference type="EMBL" id="KZ084102">
    <property type="protein sequence ID" value="OSD02979.1"/>
    <property type="molecule type" value="Genomic_DNA"/>
</dbReference>
<dbReference type="GO" id="GO:0009378">
    <property type="term" value="F:four-way junction helicase activity"/>
    <property type="evidence" value="ECO:0007669"/>
    <property type="project" value="TreeGrafter"/>
</dbReference>
<evidence type="ECO:0000313" key="11">
    <source>
        <dbReference type="Proteomes" id="UP000193067"/>
    </source>
</evidence>
<evidence type="ECO:0000256" key="4">
    <source>
        <dbReference type="ARBA" id="ARBA00023125"/>
    </source>
</evidence>
<dbReference type="EC" id="5.6.2.4" evidence="7"/>
<organism evidence="10 11">
    <name type="scientific">Trametes coccinea (strain BRFM310)</name>
    <name type="common">Pycnoporus coccineus</name>
    <dbReference type="NCBI Taxonomy" id="1353009"/>
    <lineage>
        <taxon>Eukaryota</taxon>
        <taxon>Fungi</taxon>
        <taxon>Dikarya</taxon>
        <taxon>Basidiomycota</taxon>
        <taxon>Agaricomycotina</taxon>
        <taxon>Agaricomycetes</taxon>
        <taxon>Polyporales</taxon>
        <taxon>Polyporaceae</taxon>
        <taxon>Trametes</taxon>
    </lineage>
</organism>
<dbReference type="InterPro" id="IPR014001">
    <property type="entry name" value="Helicase_ATP-bd"/>
</dbReference>
<keyword evidence="3" id="KW-0067">ATP-binding</keyword>
<dbReference type="GO" id="GO:0003677">
    <property type="term" value="F:DNA binding"/>
    <property type="evidence" value="ECO:0007669"/>
    <property type="project" value="UniProtKB-KW"/>
</dbReference>
<keyword evidence="11" id="KW-1185">Reference proteome</keyword>
<dbReference type="SMART" id="SM00487">
    <property type="entry name" value="DEXDc"/>
    <property type="match status" value="1"/>
</dbReference>
<feature type="domain" description="Helicase ATP-binding" evidence="8">
    <location>
        <begin position="46"/>
        <end position="240"/>
    </location>
</feature>
<evidence type="ECO:0000256" key="7">
    <source>
        <dbReference type="ARBA" id="ARBA00034808"/>
    </source>
</evidence>
<dbReference type="AlphaFoldDB" id="A0A1Y2IPD3"/>
<dbReference type="GO" id="GO:0016787">
    <property type="term" value="F:hydrolase activity"/>
    <property type="evidence" value="ECO:0007669"/>
    <property type="project" value="UniProtKB-KW"/>
</dbReference>
<dbReference type="Gene3D" id="3.40.50.300">
    <property type="entry name" value="P-loop containing nucleotide triphosphate hydrolases"/>
    <property type="match status" value="2"/>
</dbReference>
<dbReference type="OrthoDB" id="2790700at2759"/>
<feature type="domain" description="Helicase C-terminal" evidence="9">
    <location>
        <begin position="272"/>
        <end position="430"/>
    </location>
</feature>
<evidence type="ECO:0000313" key="10">
    <source>
        <dbReference type="EMBL" id="OSD02979.1"/>
    </source>
</evidence>
<dbReference type="InterPro" id="IPR001650">
    <property type="entry name" value="Helicase_C-like"/>
</dbReference>
<protein>
    <recommendedName>
        <fullName evidence="7">DNA 3'-5' helicase</fullName>
        <ecNumber evidence="7">5.6.2.4</ecNumber>
    </recommendedName>
</protein>